<proteinExistence type="predicted"/>
<accession>A0A382F6V4</accession>
<protein>
    <recommendedName>
        <fullName evidence="2">Response regulatory domain-containing protein</fullName>
    </recommendedName>
</protein>
<evidence type="ECO:0008006" key="2">
    <source>
        <dbReference type="Google" id="ProtNLM"/>
    </source>
</evidence>
<dbReference type="SUPFAM" id="SSF52172">
    <property type="entry name" value="CheY-like"/>
    <property type="match status" value="1"/>
</dbReference>
<reference evidence="1" key="1">
    <citation type="submission" date="2018-05" db="EMBL/GenBank/DDBJ databases">
        <authorList>
            <person name="Lanie J.A."/>
            <person name="Ng W.-L."/>
            <person name="Kazmierczak K.M."/>
            <person name="Andrzejewski T.M."/>
            <person name="Davidsen T.M."/>
            <person name="Wayne K.J."/>
            <person name="Tettelin H."/>
            <person name="Glass J.I."/>
            <person name="Rusch D."/>
            <person name="Podicherti R."/>
            <person name="Tsui H.-C.T."/>
            <person name="Winkler M.E."/>
        </authorList>
    </citation>
    <scope>NUCLEOTIDE SEQUENCE</scope>
</reference>
<dbReference type="EMBL" id="UINC01048343">
    <property type="protein sequence ID" value="SVB58768.1"/>
    <property type="molecule type" value="Genomic_DNA"/>
</dbReference>
<name>A0A382F6V4_9ZZZZ</name>
<organism evidence="1">
    <name type="scientific">marine metagenome</name>
    <dbReference type="NCBI Taxonomy" id="408172"/>
    <lineage>
        <taxon>unclassified sequences</taxon>
        <taxon>metagenomes</taxon>
        <taxon>ecological metagenomes</taxon>
    </lineage>
</organism>
<dbReference type="AlphaFoldDB" id="A0A382F6V4"/>
<sequence>MTKQKRRRHARGKSFRAPRFSPWRTDPRVLVEESDGAVRSSVVRLLEKAGFQAVGCGGPDDNAGSRCPLTEPASCPAAAEADVIFFSFRLANPTNREILRLLKCRHPNTPIVVEVPKPQVAAHGELLAGTHPVYSPMTRRSITHAVRKACLGVSTTDR</sequence>
<dbReference type="InterPro" id="IPR011006">
    <property type="entry name" value="CheY-like_superfamily"/>
</dbReference>
<evidence type="ECO:0000313" key="1">
    <source>
        <dbReference type="EMBL" id="SVB58768.1"/>
    </source>
</evidence>
<gene>
    <name evidence="1" type="ORF">METZ01_LOCUS211622</name>
</gene>